<evidence type="ECO:0000313" key="3">
    <source>
        <dbReference type="Proteomes" id="UP000724874"/>
    </source>
</evidence>
<keyword evidence="3" id="KW-1185">Reference proteome</keyword>
<name>A0A9P5NX23_GYMJU</name>
<evidence type="ECO:0000313" key="2">
    <source>
        <dbReference type="EMBL" id="KAF8908160.1"/>
    </source>
</evidence>
<feature type="transmembrane region" description="Helical" evidence="1">
    <location>
        <begin position="57"/>
        <end position="80"/>
    </location>
</feature>
<feature type="transmembrane region" description="Helical" evidence="1">
    <location>
        <begin position="152"/>
        <end position="175"/>
    </location>
</feature>
<dbReference type="EMBL" id="JADNYJ010000012">
    <property type="protein sequence ID" value="KAF8908160.1"/>
    <property type="molecule type" value="Genomic_DNA"/>
</dbReference>
<evidence type="ECO:0000256" key="1">
    <source>
        <dbReference type="SAM" id="Phobius"/>
    </source>
</evidence>
<sequence length="349" mass="38701">MAATANASTILDVTSSPLVYLPSHLAHQITVATYIHIGMTAVLIWDVVDNLRNDLRLLFSFKFGIPTLVYFITRYSLLAYSLGRTVLLTSPVDNCDTLQYVLNGFLIVFVSSTTLFSTSAYAGSFFGIAWLGTVAMSGTFYKTFSAEHIGRLLAPAVILLFVNDVLVYAAITWKVVGGQRIWYWILGMPLPVWSRAVLQDSQVYYLIIVLTKGFLIVSATNAEQPIKTMFLICHLVLVNILSCRIYRAVRMKLEEWEARDPPTNLDFESGRPGHGGDAVYGVTSSGTVHYRERAASLKSSMSRKSDIILEMQPSMSADAPIHEREGANTRGGGEEKQASIYVVNRDETF</sequence>
<dbReference type="OrthoDB" id="3038990at2759"/>
<keyword evidence="1" id="KW-0472">Membrane</keyword>
<protein>
    <recommendedName>
        <fullName evidence="4">Transmembrane protein</fullName>
    </recommendedName>
</protein>
<organism evidence="2 3">
    <name type="scientific">Gymnopilus junonius</name>
    <name type="common">Spectacular rustgill mushroom</name>
    <name type="synonym">Gymnopilus spectabilis subsp. junonius</name>
    <dbReference type="NCBI Taxonomy" id="109634"/>
    <lineage>
        <taxon>Eukaryota</taxon>
        <taxon>Fungi</taxon>
        <taxon>Dikarya</taxon>
        <taxon>Basidiomycota</taxon>
        <taxon>Agaricomycotina</taxon>
        <taxon>Agaricomycetes</taxon>
        <taxon>Agaricomycetidae</taxon>
        <taxon>Agaricales</taxon>
        <taxon>Agaricineae</taxon>
        <taxon>Hymenogastraceae</taxon>
        <taxon>Gymnopilus</taxon>
    </lineage>
</organism>
<evidence type="ECO:0008006" key="4">
    <source>
        <dbReference type="Google" id="ProtNLM"/>
    </source>
</evidence>
<feature type="transmembrane region" description="Helical" evidence="1">
    <location>
        <begin position="228"/>
        <end position="246"/>
    </location>
</feature>
<feature type="transmembrane region" description="Helical" evidence="1">
    <location>
        <begin position="181"/>
        <end position="198"/>
    </location>
</feature>
<feature type="transmembrane region" description="Helical" evidence="1">
    <location>
        <begin position="203"/>
        <end position="222"/>
    </location>
</feature>
<gene>
    <name evidence="2" type="ORF">CPB84DRAFT_1767454</name>
</gene>
<comment type="caution">
    <text evidence="2">The sequence shown here is derived from an EMBL/GenBank/DDBJ whole genome shotgun (WGS) entry which is preliminary data.</text>
</comment>
<feature type="transmembrane region" description="Helical" evidence="1">
    <location>
        <begin position="100"/>
        <end position="131"/>
    </location>
</feature>
<feature type="transmembrane region" description="Helical" evidence="1">
    <location>
        <begin position="25"/>
        <end position="45"/>
    </location>
</feature>
<reference evidence="2" key="1">
    <citation type="submission" date="2020-11" db="EMBL/GenBank/DDBJ databases">
        <authorList>
            <consortium name="DOE Joint Genome Institute"/>
            <person name="Ahrendt S."/>
            <person name="Riley R."/>
            <person name="Andreopoulos W."/>
            <person name="LaButti K."/>
            <person name="Pangilinan J."/>
            <person name="Ruiz-duenas F.J."/>
            <person name="Barrasa J.M."/>
            <person name="Sanchez-Garcia M."/>
            <person name="Camarero S."/>
            <person name="Miyauchi S."/>
            <person name="Serrano A."/>
            <person name="Linde D."/>
            <person name="Babiker R."/>
            <person name="Drula E."/>
            <person name="Ayuso-Fernandez I."/>
            <person name="Pacheco R."/>
            <person name="Padilla G."/>
            <person name="Ferreira P."/>
            <person name="Barriuso J."/>
            <person name="Kellner H."/>
            <person name="Castanera R."/>
            <person name="Alfaro M."/>
            <person name="Ramirez L."/>
            <person name="Pisabarro A.G."/>
            <person name="Kuo A."/>
            <person name="Tritt A."/>
            <person name="Lipzen A."/>
            <person name="He G."/>
            <person name="Yan M."/>
            <person name="Ng V."/>
            <person name="Cullen D."/>
            <person name="Martin F."/>
            <person name="Rosso M.-N."/>
            <person name="Henrissat B."/>
            <person name="Hibbett D."/>
            <person name="Martinez A.T."/>
            <person name="Grigoriev I.V."/>
        </authorList>
    </citation>
    <scope>NUCLEOTIDE SEQUENCE</scope>
    <source>
        <strain evidence="2">AH 44721</strain>
    </source>
</reference>
<dbReference type="AlphaFoldDB" id="A0A9P5NX23"/>
<keyword evidence="1" id="KW-0812">Transmembrane</keyword>
<keyword evidence="1" id="KW-1133">Transmembrane helix</keyword>
<proteinExistence type="predicted"/>
<accession>A0A9P5NX23</accession>
<dbReference type="Proteomes" id="UP000724874">
    <property type="component" value="Unassembled WGS sequence"/>
</dbReference>